<dbReference type="InterPro" id="IPR001060">
    <property type="entry name" value="FCH_dom"/>
</dbReference>
<reference evidence="7 8" key="1">
    <citation type="submission" date="2024-04" db="EMBL/GenBank/DDBJ databases">
        <title>genome sequences of Mucor flavus KT1a and Helicostylum pulchrum KT1b strains isolated from the surface of a dry-aged beef.</title>
        <authorList>
            <person name="Toyotome T."/>
            <person name="Hosono M."/>
            <person name="Torimaru M."/>
            <person name="Fukuda K."/>
            <person name="Mikami N."/>
        </authorList>
    </citation>
    <scope>NUCLEOTIDE SEQUENCE [LARGE SCALE GENOMIC DNA]</scope>
    <source>
        <strain evidence="7 8">KT1a</strain>
    </source>
</reference>
<dbReference type="InterPro" id="IPR018808">
    <property type="entry name" value="Muniscin_C"/>
</dbReference>
<evidence type="ECO:0000256" key="5">
    <source>
        <dbReference type="SAM" id="MobiDB-lite"/>
    </source>
</evidence>
<dbReference type="SUPFAM" id="SSF103657">
    <property type="entry name" value="BAR/IMD domain-like"/>
    <property type="match status" value="1"/>
</dbReference>
<dbReference type="Pfam" id="PF00611">
    <property type="entry name" value="FCH"/>
    <property type="match status" value="1"/>
</dbReference>
<name>A0ABP9YZT6_9FUNG</name>
<dbReference type="SUPFAM" id="SSF49447">
    <property type="entry name" value="Second domain of Mu2 adaptin subunit (ap50) of ap2 adaptor"/>
    <property type="match status" value="1"/>
</dbReference>
<keyword evidence="8" id="KW-1185">Reference proteome</keyword>
<feature type="compositionally biased region" description="Polar residues" evidence="5">
    <location>
        <begin position="362"/>
        <end position="380"/>
    </location>
</feature>
<dbReference type="PANTHER" id="PTHR23065:SF7">
    <property type="entry name" value="NOSTRIN, ISOFORM H"/>
    <property type="match status" value="1"/>
</dbReference>
<feature type="compositionally biased region" description="Low complexity" evidence="5">
    <location>
        <begin position="418"/>
        <end position="432"/>
    </location>
</feature>
<feature type="region of interest" description="Disordered" evidence="5">
    <location>
        <begin position="322"/>
        <end position="380"/>
    </location>
</feature>
<dbReference type="Gene3D" id="2.60.40.1170">
    <property type="entry name" value="Mu homology domain, subdomain B"/>
    <property type="match status" value="2"/>
</dbReference>
<comment type="subcellular location">
    <subcellularLocation>
        <location evidence="1">Cytoplasm</location>
    </subcellularLocation>
</comment>
<keyword evidence="3" id="KW-0597">Phosphoprotein</keyword>
<dbReference type="InterPro" id="IPR028565">
    <property type="entry name" value="MHD"/>
</dbReference>
<feature type="compositionally biased region" description="Polar residues" evidence="5">
    <location>
        <begin position="407"/>
        <end position="417"/>
    </location>
</feature>
<dbReference type="PROSITE" id="PS51072">
    <property type="entry name" value="MHD"/>
    <property type="match status" value="1"/>
</dbReference>
<evidence type="ECO:0000256" key="3">
    <source>
        <dbReference type="ARBA" id="ARBA00022553"/>
    </source>
</evidence>
<dbReference type="Pfam" id="PF10291">
    <property type="entry name" value="muHD"/>
    <property type="match status" value="1"/>
</dbReference>
<keyword evidence="2" id="KW-0963">Cytoplasm</keyword>
<protein>
    <recommendedName>
        <fullName evidence="6">MHD domain-containing protein</fullName>
    </recommendedName>
</protein>
<evidence type="ECO:0000313" key="7">
    <source>
        <dbReference type="EMBL" id="GAA5812358.1"/>
    </source>
</evidence>
<keyword evidence="4" id="KW-0254">Endocytosis</keyword>
<dbReference type="EMBL" id="BAABUK010000013">
    <property type="protein sequence ID" value="GAA5812358.1"/>
    <property type="molecule type" value="Genomic_DNA"/>
</dbReference>
<feature type="compositionally biased region" description="Polar residues" evidence="5">
    <location>
        <begin position="328"/>
        <end position="338"/>
    </location>
</feature>
<evidence type="ECO:0000256" key="2">
    <source>
        <dbReference type="ARBA" id="ARBA00022490"/>
    </source>
</evidence>
<organism evidence="7 8">
    <name type="scientific">Mucor flavus</name>
    <dbReference type="NCBI Taxonomy" id="439312"/>
    <lineage>
        <taxon>Eukaryota</taxon>
        <taxon>Fungi</taxon>
        <taxon>Fungi incertae sedis</taxon>
        <taxon>Mucoromycota</taxon>
        <taxon>Mucoromycotina</taxon>
        <taxon>Mucoromycetes</taxon>
        <taxon>Mucorales</taxon>
        <taxon>Mucorineae</taxon>
        <taxon>Mucoraceae</taxon>
        <taxon>Mucor</taxon>
    </lineage>
</organism>
<accession>A0ABP9YZT6</accession>
<dbReference type="PANTHER" id="PTHR23065">
    <property type="entry name" value="PROLINE-SERINE-THREONINE PHOSPHATASE INTERACTING PROTEIN 1"/>
    <property type="match status" value="1"/>
</dbReference>
<proteinExistence type="predicted"/>
<comment type="caution">
    <text evidence="7">The sequence shown here is derived from an EMBL/GenBank/DDBJ whole genome shotgun (WGS) entry which is preliminary data.</text>
</comment>
<evidence type="ECO:0000259" key="6">
    <source>
        <dbReference type="PROSITE" id="PS51072"/>
    </source>
</evidence>
<evidence type="ECO:0000256" key="1">
    <source>
        <dbReference type="ARBA" id="ARBA00004496"/>
    </source>
</evidence>
<dbReference type="InterPro" id="IPR036168">
    <property type="entry name" value="AP2_Mu_C_sf"/>
</dbReference>
<feature type="domain" description="MHD" evidence="6">
    <location>
        <begin position="606"/>
        <end position="842"/>
    </location>
</feature>
<sequence>MTYFDAHWANYAIFVKDNMHFQGRKSRVGNCIVLDDEKKKENYSQFWSFILKMTAETSLYVDTFITERPRNGINSPHSRLVSAIKLNDELAEYFRDRALIEDTYAKSIAKLTKKHYISNKAALGTFLPLWELLQVELSRAVSIHTEFSTDITENIEHPLRSCIQSSKEYQDIQRMEDHIQRIARDYDDLDIKIQKHKKSAKGEAKVAEYMKQQEQKLTEWRQAAPDYFHKHQLVDEGRWNTIKSVAEIFESLQHTHASKIIEMTTNTVTAVEHMNVDDEIAAFCASAQHNQPLEHSMQQPVQHHTQQSVQPMPQDLLSLDNVVPEPSISDSSLKNATPSVKKEKKRFFQSLVSMRRKPKSDTAGQAPTEKNGSRQRSFSNAGSFVDSLHSIHTHSTADHNNEMGMGKSNSSNNFVDITTTPSSPTSLEPPSLKKATSFTGSLASALTPQPAPLIVVDSEGFSIPPPDRSAWNLDAITAKSESLLEPDDVGSDNGSLFGSPRIRVDIKNESLSEEDASQSAVALTRVATLLKEKNTVGPPAPRRLRGRREMRATQLYSVIEQDQMVPKVEGQSPAVSPAASPFANPFEMSQDKITEEPESSHFSEELPSIDVHITETVHVISKGGKAEKSVIWGEVSIQYKGPNESATPICFQINHPTKLDKVEATDFVGLLDGYEHDTFMMNTQLLTPGQSVVCVKYQVKLAEDHLPLTVKPMWKCDTEKSRLLVKYHKHSDLPTLENVVFVTSITGNVQNALSIPAGELMLSQKRIKWNIGDIEDDSEAVIKAQFTTLEEATAQPIAVRFELKNHLMSKVNVDCGDDGLVIWARITSTSKSVKVGKYIAEV</sequence>
<dbReference type="Proteomes" id="UP001473302">
    <property type="component" value="Unassembled WGS sequence"/>
</dbReference>
<evidence type="ECO:0000313" key="8">
    <source>
        <dbReference type="Proteomes" id="UP001473302"/>
    </source>
</evidence>
<evidence type="ECO:0000256" key="4">
    <source>
        <dbReference type="ARBA" id="ARBA00022583"/>
    </source>
</evidence>
<dbReference type="InterPro" id="IPR027267">
    <property type="entry name" value="AH/BAR_dom_sf"/>
</dbReference>
<gene>
    <name evidence="7" type="ORF">MFLAVUS_005809</name>
</gene>
<dbReference type="SMART" id="SM00055">
    <property type="entry name" value="FCH"/>
    <property type="match status" value="1"/>
</dbReference>
<dbReference type="Gene3D" id="1.20.1270.60">
    <property type="entry name" value="Arfaptin homology (AH) domain/BAR domain"/>
    <property type="match status" value="1"/>
</dbReference>
<feature type="region of interest" description="Disordered" evidence="5">
    <location>
        <begin position="395"/>
        <end position="434"/>
    </location>
</feature>